<dbReference type="PANTHER" id="PTHR28106">
    <property type="entry name" value="MITOCHONDRIAL ATPASE COMPLEX SUBUNIT ATP10"/>
    <property type="match status" value="1"/>
</dbReference>
<evidence type="ECO:0000313" key="2">
    <source>
        <dbReference type="EMBL" id="KAF2266756.1"/>
    </source>
</evidence>
<reference evidence="3" key="1">
    <citation type="journal article" date="2020" name="Stud. Mycol.">
        <title>101 Dothideomycetes genomes: A test case for predicting lifestyles and emergence of pathogens.</title>
        <authorList>
            <person name="Haridas S."/>
            <person name="Albert R."/>
            <person name="Binder M."/>
            <person name="Bloem J."/>
            <person name="LaButti K."/>
            <person name="Salamov A."/>
            <person name="Andreopoulos B."/>
            <person name="Baker S."/>
            <person name="Barry K."/>
            <person name="Bills G."/>
            <person name="Bluhm B."/>
            <person name="Cannon C."/>
            <person name="Castanera R."/>
            <person name="Culley D."/>
            <person name="Daum C."/>
            <person name="Ezra D."/>
            <person name="Gonzalez J."/>
            <person name="Henrissat B."/>
            <person name="Kuo A."/>
            <person name="Liang C."/>
            <person name="Lipzen A."/>
            <person name="Lutzoni F."/>
            <person name="Magnuson J."/>
            <person name="Mondo S."/>
            <person name="Nolan M."/>
            <person name="Ohm R."/>
            <person name="Pangilinan J."/>
            <person name="Park H.-J."/>
            <person name="Ramirez L."/>
            <person name="Alfaro M."/>
            <person name="Sun H."/>
            <person name="Tritt A."/>
            <person name="Yoshinaga Y."/>
            <person name="Zwiers L.-H."/>
            <person name="Turgeon B."/>
            <person name="Goodwin S."/>
            <person name="Spatafora J."/>
            <person name="Crous P."/>
            <person name="Grigoriev I."/>
        </authorList>
    </citation>
    <scope>NUCLEOTIDE SEQUENCE [LARGE SCALE GENOMIC DNA]</scope>
    <source>
        <strain evidence="3">CBS 304.66</strain>
    </source>
</reference>
<dbReference type="EMBL" id="ML986595">
    <property type="protein sequence ID" value="KAF2266756.1"/>
    <property type="molecule type" value="Genomic_DNA"/>
</dbReference>
<name>A0A9P4N8V4_9PLEO</name>
<proteinExistence type="predicted"/>
<evidence type="ECO:0000313" key="3">
    <source>
        <dbReference type="Proteomes" id="UP000800093"/>
    </source>
</evidence>
<dbReference type="OrthoDB" id="17089at2759"/>
<keyword evidence="3" id="KW-1185">Reference proteome</keyword>
<comment type="caution">
    <text evidence="2">The sequence shown here is derived from an EMBL/GenBank/DDBJ whole genome shotgun (WGS) entry which is preliminary data.</text>
</comment>
<sequence>MLQPRIVYPLRRSLFTSLNICLRCQHRGLAPLTHQFSPRNLSYTRSLRAFNEAKDEEQEGPYIPRHLGRPIGFREPPRPGENIGDRQKKEYKGTMVEKNLEKRKDLAQEWGRNYFRDAINIRKHRGGKTFMANPQIYKKSAALYFPNFHGQTLKENEADTTTALKGKVSVVRVYGSAWGERQADSFTGKSANEGLCEAVEGNKEVVQVVDINIEENSAKRWIIALFYWRLRRQRKKEDWGRYFIVRKGVSDLIRETIGLLNARVGYIYLVDQDCKIRWAGAGDAEGMEKEHLTKGLKRLIEEAKGKAKVPRQPNVEELDVHAVRAGAS</sequence>
<dbReference type="AlphaFoldDB" id="A0A9P4N8V4"/>
<gene>
    <name evidence="2" type="ORF">CC78DRAFT_106750</name>
</gene>
<dbReference type="GO" id="GO:0033615">
    <property type="term" value="P:mitochondrial proton-transporting ATP synthase complex assembly"/>
    <property type="evidence" value="ECO:0007669"/>
    <property type="project" value="TreeGrafter"/>
</dbReference>
<accession>A0A9P4N8V4</accession>
<dbReference type="Proteomes" id="UP000800093">
    <property type="component" value="Unassembled WGS sequence"/>
</dbReference>
<feature type="region of interest" description="Disordered" evidence="1">
    <location>
        <begin position="61"/>
        <end position="87"/>
    </location>
</feature>
<dbReference type="Pfam" id="PF05176">
    <property type="entry name" value="ATP-synt_10"/>
    <property type="match status" value="1"/>
</dbReference>
<protein>
    <recommendedName>
        <fullName evidence="4">Mitochondrial ATPase complex subunit ATP10</fullName>
    </recommendedName>
</protein>
<dbReference type="InterPro" id="IPR007849">
    <property type="entry name" value="ATP10"/>
</dbReference>
<evidence type="ECO:0000256" key="1">
    <source>
        <dbReference type="SAM" id="MobiDB-lite"/>
    </source>
</evidence>
<evidence type="ECO:0008006" key="4">
    <source>
        <dbReference type="Google" id="ProtNLM"/>
    </source>
</evidence>
<organism evidence="2 3">
    <name type="scientific">Lojkania enalia</name>
    <dbReference type="NCBI Taxonomy" id="147567"/>
    <lineage>
        <taxon>Eukaryota</taxon>
        <taxon>Fungi</taxon>
        <taxon>Dikarya</taxon>
        <taxon>Ascomycota</taxon>
        <taxon>Pezizomycotina</taxon>
        <taxon>Dothideomycetes</taxon>
        <taxon>Pleosporomycetidae</taxon>
        <taxon>Pleosporales</taxon>
        <taxon>Pleosporales incertae sedis</taxon>
        <taxon>Lojkania</taxon>
    </lineage>
</organism>
<dbReference type="GO" id="GO:0005743">
    <property type="term" value="C:mitochondrial inner membrane"/>
    <property type="evidence" value="ECO:0007669"/>
    <property type="project" value="TreeGrafter"/>
</dbReference>
<dbReference type="PANTHER" id="PTHR28106:SF1">
    <property type="entry name" value="MITOCHONDRIAL ATPASE COMPLEX SUBUNIT ATP10"/>
    <property type="match status" value="1"/>
</dbReference>
<feature type="compositionally biased region" description="Basic and acidic residues" evidence="1">
    <location>
        <begin position="75"/>
        <end position="87"/>
    </location>
</feature>